<reference evidence="15" key="1">
    <citation type="submission" date="2022-03" db="EMBL/GenBank/DDBJ databases">
        <authorList>
            <person name="Alioto T."/>
            <person name="Alioto T."/>
            <person name="Gomez Garrido J."/>
        </authorList>
    </citation>
    <scope>NUCLEOTIDE SEQUENCE</scope>
</reference>
<keyword evidence="4" id="KW-0433">Leucine-rich repeat</keyword>
<keyword evidence="16" id="KW-1185">Reference proteome</keyword>
<dbReference type="PANTHER" id="PTHR24365:SF541">
    <property type="entry name" value="PROTEIN TOLL-RELATED"/>
    <property type="match status" value="1"/>
</dbReference>
<dbReference type="InterPro" id="IPR032675">
    <property type="entry name" value="LRR_dom_sf"/>
</dbReference>
<keyword evidence="10 13" id="KW-0472">Membrane</keyword>
<dbReference type="GO" id="GO:0007165">
    <property type="term" value="P:signal transduction"/>
    <property type="evidence" value="ECO:0007669"/>
    <property type="project" value="TreeGrafter"/>
</dbReference>
<feature type="transmembrane region" description="Helical" evidence="13">
    <location>
        <begin position="21"/>
        <end position="40"/>
    </location>
</feature>
<evidence type="ECO:0000256" key="9">
    <source>
        <dbReference type="ARBA" id="ARBA00022989"/>
    </source>
</evidence>
<dbReference type="SMART" id="SM00369">
    <property type="entry name" value="LRR_TYP"/>
    <property type="match status" value="7"/>
</dbReference>
<name>A0AAD1TN67_PELCU</name>
<dbReference type="InterPro" id="IPR001611">
    <property type="entry name" value="Leu-rich_rpt"/>
</dbReference>
<feature type="transmembrane region" description="Helical" evidence="13">
    <location>
        <begin position="325"/>
        <end position="345"/>
    </location>
</feature>
<evidence type="ECO:0000256" key="6">
    <source>
        <dbReference type="ARBA" id="ARBA00022729"/>
    </source>
</evidence>
<evidence type="ECO:0000256" key="10">
    <source>
        <dbReference type="ARBA" id="ARBA00023136"/>
    </source>
</evidence>
<dbReference type="InterPro" id="IPR003591">
    <property type="entry name" value="Leu-rich_rpt_typical-subtyp"/>
</dbReference>
<dbReference type="SMART" id="SM00365">
    <property type="entry name" value="LRR_SD22"/>
    <property type="match status" value="4"/>
</dbReference>
<dbReference type="GO" id="GO:0038023">
    <property type="term" value="F:signaling receptor activity"/>
    <property type="evidence" value="ECO:0007669"/>
    <property type="project" value="TreeGrafter"/>
</dbReference>
<gene>
    <name evidence="15" type="ORF">PECUL_23A049615</name>
</gene>
<dbReference type="Gene3D" id="3.80.10.10">
    <property type="entry name" value="Ribonuclease Inhibitor"/>
    <property type="match status" value="2"/>
</dbReference>
<keyword evidence="8" id="KW-0391">Immunity</keyword>
<evidence type="ECO:0000256" key="3">
    <source>
        <dbReference type="ARBA" id="ARBA00022588"/>
    </source>
</evidence>
<proteinExistence type="inferred from homology"/>
<dbReference type="GO" id="GO:0045087">
    <property type="term" value="P:innate immune response"/>
    <property type="evidence" value="ECO:0007669"/>
    <property type="project" value="UniProtKB-KW"/>
</dbReference>
<dbReference type="GO" id="GO:0006954">
    <property type="term" value="P:inflammatory response"/>
    <property type="evidence" value="ECO:0007669"/>
    <property type="project" value="UniProtKB-KW"/>
</dbReference>
<feature type="non-terminal residue" evidence="15">
    <location>
        <position position="355"/>
    </location>
</feature>
<feature type="non-terminal residue" evidence="15">
    <location>
        <position position="1"/>
    </location>
</feature>
<evidence type="ECO:0000256" key="2">
    <source>
        <dbReference type="ARBA" id="ARBA00009634"/>
    </source>
</evidence>
<keyword evidence="9 13" id="KW-1133">Transmembrane helix</keyword>
<keyword evidence="3" id="KW-0399">Innate immunity</keyword>
<evidence type="ECO:0000313" key="15">
    <source>
        <dbReference type="EMBL" id="CAH2330126.1"/>
    </source>
</evidence>
<dbReference type="Proteomes" id="UP001295444">
    <property type="component" value="Unassembled WGS sequence"/>
</dbReference>
<feature type="domain" description="LRRCT" evidence="14">
    <location>
        <begin position="270"/>
        <end position="321"/>
    </location>
</feature>
<evidence type="ECO:0000256" key="8">
    <source>
        <dbReference type="ARBA" id="ARBA00022859"/>
    </source>
</evidence>
<comment type="subcellular location">
    <subcellularLocation>
        <location evidence="1">Membrane</location>
        <topology evidence="1">Single-pass membrane protein</topology>
    </subcellularLocation>
</comment>
<dbReference type="SUPFAM" id="SSF52058">
    <property type="entry name" value="L domain-like"/>
    <property type="match status" value="1"/>
</dbReference>
<evidence type="ECO:0000256" key="7">
    <source>
        <dbReference type="ARBA" id="ARBA00022737"/>
    </source>
</evidence>
<dbReference type="Pfam" id="PF13855">
    <property type="entry name" value="LRR_8"/>
    <property type="match status" value="2"/>
</dbReference>
<keyword evidence="11" id="KW-0325">Glycoprotein</keyword>
<evidence type="ECO:0000256" key="13">
    <source>
        <dbReference type="SAM" id="Phobius"/>
    </source>
</evidence>
<comment type="caution">
    <text evidence="15">The sequence shown here is derived from an EMBL/GenBank/DDBJ whole genome shotgun (WGS) entry which is preliminary data.</text>
</comment>
<dbReference type="PROSITE" id="PS51450">
    <property type="entry name" value="LRR"/>
    <property type="match status" value="4"/>
</dbReference>
<evidence type="ECO:0000259" key="14">
    <source>
        <dbReference type="SMART" id="SM00082"/>
    </source>
</evidence>
<keyword evidence="12" id="KW-0395">Inflammatory response</keyword>
<evidence type="ECO:0000256" key="5">
    <source>
        <dbReference type="ARBA" id="ARBA00022692"/>
    </source>
</evidence>
<accession>A0AAD1TN67</accession>
<evidence type="ECO:0000256" key="11">
    <source>
        <dbReference type="ARBA" id="ARBA00023180"/>
    </source>
</evidence>
<keyword evidence="7" id="KW-0677">Repeat</keyword>
<dbReference type="AlphaFoldDB" id="A0AAD1TN67"/>
<organism evidence="15 16">
    <name type="scientific">Pelobates cultripes</name>
    <name type="common">Western spadefoot toad</name>
    <dbReference type="NCBI Taxonomy" id="61616"/>
    <lineage>
        <taxon>Eukaryota</taxon>
        <taxon>Metazoa</taxon>
        <taxon>Chordata</taxon>
        <taxon>Craniata</taxon>
        <taxon>Vertebrata</taxon>
        <taxon>Euteleostomi</taxon>
        <taxon>Amphibia</taxon>
        <taxon>Batrachia</taxon>
        <taxon>Anura</taxon>
        <taxon>Pelobatoidea</taxon>
        <taxon>Pelobatidae</taxon>
        <taxon>Pelobates</taxon>
    </lineage>
</organism>
<dbReference type="InterPro" id="IPR000483">
    <property type="entry name" value="Cys-rich_flank_reg_C"/>
</dbReference>
<comment type="similarity">
    <text evidence="2">Belongs to the Toll-like receptor family.</text>
</comment>
<sequence>LRAVVCDFVEAGFRWVHSQSVCLVCVSVLCVCYVSVFALMSAQCFCDLSSFFVNCSETNLSSSLVLPPLNTEFIDLSSCSLQSIPPLHTLWRLQTLLLAHNNIWKVETGTWVGLQSIQSLNLNGNRIRELNTSFSWGLDSLTHLFISHNQLHTLQGLSFQHLRSLEILDLQGNLISSIQSGSLRPLTQLRHLQLQNNLLQSLQNNDFSVLQNLEFLDLSGNLIQDLPPWVFTPLHSLIFLNLQNNRLRHLRFQTLRSIPAQGTIIFLSQNPWECDCDLQRVFGKLGGVQRLNLHDREELHCAEPLALRGRHLMSLDTRLCVAETVTVLVITLTVVVTVVGAIVTAERTRKKRPIS</sequence>
<evidence type="ECO:0000256" key="1">
    <source>
        <dbReference type="ARBA" id="ARBA00004167"/>
    </source>
</evidence>
<dbReference type="EMBL" id="CAKOES020000262">
    <property type="protein sequence ID" value="CAH2330126.1"/>
    <property type="molecule type" value="Genomic_DNA"/>
</dbReference>
<dbReference type="SMART" id="SM00082">
    <property type="entry name" value="LRRCT"/>
    <property type="match status" value="1"/>
</dbReference>
<dbReference type="GO" id="GO:0005886">
    <property type="term" value="C:plasma membrane"/>
    <property type="evidence" value="ECO:0007669"/>
    <property type="project" value="TreeGrafter"/>
</dbReference>
<protein>
    <submittedName>
        <fullName evidence="15">Insulin-like growth factor-binding complex acid labile subunit</fullName>
    </submittedName>
</protein>
<keyword evidence="5 13" id="KW-0812">Transmembrane</keyword>
<keyword evidence="6" id="KW-0732">Signal</keyword>
<evidence type="ECO:0000256" key="12">
    <source>
        <dbReference type="ARBA" id="ARBA00023198"/>
    </source>
</evidence>
<evidence type="ECO:0000313" key="16">
    <source>
        <dbReference type="Proteomes" id="UP001295444"/>
    </source>
</evidence>
<evidence type="ECO:0000256" key="4">
    <source>
        <dbReference type="ARBA" id="ARBA00022614"/>
    </source>
</evidence>
<dbReference type="PANTHER" id="PTHR24365">
    <property type="entry name" value="TOLL-LIKE RECEPTOR"/>
    <property type="match status" value="1"/>
</dbReference>